<evidence type="ECO:0000313" key="3">
    <source>
        <dbReference type="Proteomes" id="UP001169069"/>
    </source>
</evidence>
<accession>A0ABT7R042</accession>
<proteinExistence type="predicted"/>
<dbReference type="EMBL" id="JAQIBD010000002">
    <property type="protein sequence ID" value="MDM5271866.1"/>
    <property type="molecule type" value="Genomic_DNA"/>
</dbReference>
<keyword evidence="3" id="KW-1185">Reference proteome</keyword>
<sequence length="347" mass="40694">MKLGLYTFATIVLMIIVGGLAYTVNADHYVVEFMGVNLNFPVAAWLVLPMFVLYVFTFFHMLVYGLKNHFTLNRWKKDAQTLNDALYWALLNESKEQKYLIEDIDKSAALLSYSNLQMKDGMPELNPRLTKITGILKKIQSGEYVDLKEHKLAKVFNEGNPYLIQNRLNRLDIDPKFVEEVMKSSSEFSTPVQKKALEIFASKENFFKARQFAKVFDIENFLVMLRRVNQDEDMGISQEIIKDFIDNINPTCSDFLRIAEITKKLFTPDENLALFFSYQLKNSKAQYAYLYLLFDYELMDEVGKYLDEQEDSEFMRFRALYTLKRSNARYKLEDIINIDTICREAKY</sequence>
<dbReference type="RefSeq" id="WP_289413590.1">
    <property type="nucleotide sequence ID" value="NZ_JAQIBD010000002.1"/>
</dbReference>
<gene>
    <name evidence="2" type="ORF">PGH07_06725</name>
</gene>
<name>A0ABT7R042_9BACT</name>
<evidence type="ECO:0000256" key="1">
    <source>
        <dbReference type="SAM" id="Phobius"/>
    </source>
</evidence>
<protein>
    <submittedName>
        <fullName evidence="2">Uncharacterized protein</fullName>
    </submittedName>
</protein>
<keyword evidence="1" id="KW-1133">Transmembrane helix</keyword>
<keyword evidence="1" id="KW-0472">Membrane</keyword>
<keyword evidence="1" id="KW-0812">Transmembrane</keyword>
<evidence type="ECO:0000313" key="2">
    <source>
        <dbReference type="EMBL" id="MDM5271866.1"/>
    </source>
</evidence>
<comment type="caution">
    <text evidence="2">The sequence shown here is derived from an EMBL/GenBank/DDBJ whole genome shotgun (WGS) entry which is preliminary data.</text>
</comment>
<dbReference type="Proteomes" id="UP001169069">
    <property type="component" value="Unassembled WGS sequence"/>
</dbReference>
<feature type="transmembrane region" description="Helical" evidence="1">
    <location>
        <begin position="42"/>
        <end position="66"/>
    </location>
</feature>
<reference evidence="2" key="1">
    <citation type="submission" date="2023-01" db="EMBL/GenBank/DDBJ databases">
        <title>Sulfurovum sp. zt1-1 genome assembly.</title>
        <authorList>
            <person name="Wang J."/>
        </authorList>
    </citation>
    <scope>NUCLEOTIDE SEQUENCE</scope>
    <source>
        <strain evidence="2">Zt1-1</strain>
    </source>
</reference>
<organism evidence="2 3">
    <name type="scientific">Sulfurovum zhangzhouensis</name>
    <dbReference type="NCBI Taxonomy" id="3019067"/>
    <lineage>
        <taxon>Bacteria</taxon>
        <taxon>Pseudomonadati</taxon>
        <taxon>Campylobacterota</taxon>
        <taxon>Epsilonproteobacteria</taxon>
        <taxon>Campylobacterales</taxon>
        <taxon>Sulfurovaceae</taxon>
        <taxon>Sulfurovum</taxon>
    </lineage>
</organism>